<protein>
    <recommendedName>
        <fullName evidence="2">UPF0178 protein J2S11_003299</fullName>
    </recommendedName>
</protein>
<evidence type="ECO:0000256" key="1">
    <source>
        <dbReference type="ARBA" id="ARBA00008522"/>
    </source>
</evidence>
<organism evidence="3 4">
    <name type="scientific">Caldalkalibacillus horti</name>
    <dbReference type="NCBI Taxonomy" id="77523"/>
    <lineage>
        <taxon>Bacteria</taxon>
        <taxon>Bacillati</taxon>
        <taxon>Bacillota</taxon>
        <taxon>Bacilli</taxon>
        <taxon>Bacillales</taxon>
        <taxon>Bacillaceae</taxon>
        <taxon>Caldalkalibacillus</taxon>
    </lineage>
</organism>
<comment type="caution">
    <text evidence="3">The sequence shown here is derived from an EMBL/GenBank/DDBJ whole genome shotgun (WGS) entry which is preliminary data.</text>
</comment>
<sequence>MKIYVDADACPVKKNIITIAKKEDVHVVLVYSYAHYSPSTATQVNVEHVMVDASEQSTDLYIVNHIKAGDVVITQDYGLAAMVLAKKSYAIHHTGFEYTQDNLDELMLRRYLSAKHRRGGGRVKGPRAFSNEDQQRFENMLLTVIKR</sequence>
<dbReference type="RefSeq" id="WP_307396250.1">
    <property type="nucleotide sequence ID" value="NZ_BAAADK010000002.1"/>
</dbReference>
<proteinExistence type="inferred from homology"/>
<gene>
    <name evidence="3" type="ORF">J2S11_003299</name>
</gene>
<reference evidence="3 4" key="1">
    <citation type="submission" date="2023-07" db="EMBL/GenBank/DDBJ databases">
        <title>Genomic Encyclopedia of Type Strains, Phase IV (KMG-IV): sequencing the most valuable type-strain genomes for metagenomic binning, comparative biology and taxonomic classification.</title>
        <authorList>
            <person name="Goeker M."/>
        </authorList>
    </citation>
    <scope>NUCLEOTIDE SEQUENCE [LARGE SCALE GENOMIC DNA]</scope>
    <source>
        <strain evidence="3 4">DSM 12751</strain>
    </source>
</reference>
<dbReference type="PANTHER" id="PTHR35146:SF1">
    <property type="entry name" value="UPF0178 PROTEIN YAII"/>
    <property type="match status" value="1"/>
</dbReference>
<dbReference type="PANTHER" id="PTHR35146">
    <property type="entry name" value="UPF0178 PROTEIN YAII"/>
    <property type="match status" value="1"/>
</dbReference>
<dbReference type="InterPro" id="IPR003791">
    <property type="entry name" value="UPF0178"/>
</dbReference>
<dbReference type="NCBIfam" id="NF001095">
    <property type="entry name" value="PRK00124.1"/>
    <property type="match status" value="1"/>
</dbReference>
<dbReference type="Proteomes" id="UP001235840">
    <property type="component" value="Unassembled WGS sequence"/>
</dbReference>
<keyword evidence="4" id="KW-1185">Reference proteome</keyword>
<evidence type="ECO:0000313" key="4">
    <source>
        <dbReference type="Proteomes" id="UP001235840"/>
    </source>
</evidence>
<dbReference type="HAMAP" id="MF_00489">
    <property type="entry name" value="UPF0178"/>
    <property type="match status" value="1"/>
</dbReference>
<evidence type="ECO:0000313" key="3">
    <source>
        <dbReference type="EMBL" id="MDQ0167374.1"/>
    </source>
</evidence>
<dbReference type="EMBL" id="JAUSTY010000015">
    <property type="protein sequence ID" value="MDQ0167374.1"/>
    <property type="molecule type" value="Genomic_DNA"/>
</dbReference>
<comment type="similarity">
    <text evidence="1 2">Belongs to the UPF0178 family.</text>
</comment>
<dbReference type="Pfam" id="PF02639">
    <property type="entry name" value="DUF188"/>
    <property type="match status" value="1"/>
</dbReference>
<evidence type="ECO:0000256" key="2">
    <source>
        <dbReference type="HAMAP-Rule" id="MF_00489"/>
    </source>
</evidence>
<name>A0ABT9W2S8_9BACI</name>
<accession>A0ABT9W2S8</accession>